<dbReference type="OrthoDB" id="3048541at2759"/>
<keyword evidence="2" id="KW-1185">Reference proteome</keyword>
<name>A0A0C2ZFM1_9AGAM</name>
<dbReference type="AlphaFoldDB" id="A0A0C2ZFM1"/>
<dbReference type="EMBL" id="KN822246">
    <property type="protein sequence ID" value="KIM51662.1"/>
    <property type="molecule type" value="Genomic_DNA"/>
</dbReference>
<accession>A0A0C2ZFM1</accession>
<reference evidence="1 2" key="1">
    <citation type="submission" date="2014-04" db="EMBL/GenBank/DDBJ databases">
        <authorList>
            <consortium name="DOE Joint Genome Institute"/>
            <person name="Kuo A."/>
            <person name="Kohler A."/>
            <person name="Nagy L.G."/>
            <person name="Floudas D."/>
            <person name="Copeland A."/>
            <person name="Barry K.W."/>
            <person name="Cichocki N."/>
            <person name="Veneault-Fourrey C."/>
            <person name="LaButti K."/>
            <person name="Lindquist E.A."/>
            <person name="Lipzen A."/>
            <person name="Lundell T."/>
            <person name="Morin E."/>
            <person name="Murat C."/>
            <person name="Sun H."/>
            <person name="Tunlid A."/>
            <person name="Henrissat B."/>
            <person name="Grigoriev I.V."/>
            <person name="Hibbett D.S."/>
            <person name="Martin F."/>
            <person name="Nordberg H.P."/>
            <person name="Cantor M.N."/>
            <person name="Hua S.X."/>
        </authorList>
    </citation>
    <scope>NUCLEOTIDE SEQUENCE [LARGE SCALE GENOMIC DNA]</scope>
    <source>
        <strain evidence="1 2">Foug A</strain>
    </source>
</reference>
<sequence>MNGLKLQSLNDMHKLKRMLANLEDHNSLVMALSQANIPWLCQLLKTALHNGASIRTIVCMIEDALERGYWPRGHTAEATDLTLLIYWLGGRSLLFALSRQLALPSLRTLRSKMSFVKITLTIGCISIDTIKKNIRDTIAGPHLEAGLMVFHGVSLLINEMALEEAAVYLLMANGVGGLCWTHSHLIDPTLYNYQSAINIVTSLKAGKVHLGKEVTVIGAHIFGEDRLYPILTAPTCKFEDTTDMEFVFNTAISGWQAAGGEEDIGPLWSFATDGDATHRKAGHRVFLKNQLPITSLLHSTLSNLPGMNLYTGDGEVTLDFDYKHIIKCFSTCVRGTKGMSLNHGQCISTFMLECYLPLLDNLDQDVAQRLLYPNDPQDVPHAIKLLSVIIAITKVNPVLPPFTSLGCTPDVNVVADFEALQVLGFTLESLLEPFINIKLSLSQQVVHLSCFAHLLYTFYRDQCHHFMPNQLYYNSQTMVKNAIFSIAKQQKLDPSSRFSLLDVGDDALELTFALLQMSGGHNNAFNY</sequence>
<reference evidence="2" key="2">
    <citation type="submission" date="2015-01" db="EMBL/GenBank/DDBJ databases">
        <title>Evolutionary Origins and Diversification of the Mycorrhizal Mutualists.</title>
        <authorList>
            <consortium name="DOE Joint Genome Institute"/>
            <consortium name="Mycorrhizal Genomics Consortium"/>
            <person name="Kohler A."/>
            <person name="Kuo A."/>
            <person name="Nagy L.G."/>
            <person name="Floudas D."/>
            <person name="Copeland A."/>
            <person name="Barry K.W."/>
            <person name="Cichocki N."/>
            <person name="Veneault-Fourrey C."/>
            <person name="LaButti K."/>
            <person name="Lindquist E.A."/>
            <person name="Lipzen A."/>
            <person name="Lundell T."/>
            <person name="Morin E."/>
            <person name="Murat C."/>
            <person name="Riley R."/>
            <person name="Ohm R."/>
            <person name="Sun H."/>
            <person name="Tunlid A."/>
            <person name="Henrissat B."/>
            <person name="Grigoriev I.V."/>
            <person name="Hibbett D.S."/>
            <person name="Martin F."/>
        </authorList>
    </citation>
    <scope>NUCLEOTIDE SEQUENCE [LARGE SCALE GENOMIC DNA]</scope>
    <source>
        <strain evidence="2">Foug A</strain>
    </source>
</reference>
<evidence type="ECO:0000313" key="2">
    <source>
        <dbReference type="Proteomes" id="UP000053989"/>
    </source>
</evidence>
<evidence type="ECO:0000313" key="1">
    <source>
        <dbReference type="EMBL" id="KIM51662.1"/>
    </source>
</evidence>
<protein>
    <submittedName>
        <fullName evidence="1">Uncharacterized protein</fullName>
    </submittedName>
</protein>
<organism evidence="1 2">
    <name type="scientific">Scleroderma citrinum Foug A</name>
    <dbReference type="NCBI Taxonomy" id="1036808"/>
    <lineage>
        <taxon>Eukaryota</taxon>
        <taxon>Fungi</taxon>
        <taxon>Dikarya</taxon>
        <taxon>Basidiomycota</taxon>
        <taxon>Agaricomycotina</taxon>
        <taxon>Agaricomycetes</taxon>
        <taxon>Agaricomycetidae</taxon>
        <taxon>Boletales</taxon>
        <taxon>Sclerodermatineae</taxon>
        <taxon>Sclerodermataceae</taxon>
        <taxon>Scleroderma</taxon>
    </lineage>
</organism>
<dbReference type="Proteomes" id="UP000053989">
    <property type="component" value="Unassembled WGS sequence"/>
</dbReference>
<dbReference type="InParanoid" id="A0A0C2ZFM1"/>
<proteinExistence type="predicted"/>
<dbReference type="HOGENOM" id="CLU_017008_0_0_1"/>
<gene>
    <name evidence="1" type="ORF">SCLCIDRAFT_33276</name>
</gene>